<proteinExistence type="predicted"/>
<dbReference type="Gene3D" id="2.170.16.10">
    <property type="entry name" value="Hedgehog/Intein (Hint) domain"/>
    <property type="match status" value="1"/>
</dbReference>
<dbReference type="SUPFAM" id="SSF51294">
    <property type="entry name" value="Hedgehog/intein (Hint) domain"/>
    <property type="match status" value="1"/>
</dbReference>
<dbReference type="EMBL" id="JAQNDM010000002">
    <property type="protein sequence ID" value="MDC0709138.1"/>
    <property type="molecule type" value="Genomic_DNA"/>
</dbReference>
<organism evidence="2 3">
    <name type="scientific">Stigmatella ashevillensis</name>
    <dbReference type="NCBI Taxonomy" id="2995309"/>
    <lineage>
        <taxon>Bacteria</taxon>
        <taxon>Pseudomonadati</taxon>
        <taxon>Myxococcota</taxon>
        <taxon>Myxococcia</taxon>
        <taxon>Myxococcales</taxon>
        <taxon>Cystobacterineae</taxon>
        <taxon>Archangiaceae</taxon>
        <taxon>Stigmatella</taxon>
    </lineage>
</organism>
<comment type="caution">
    <text evidence="2">The sequence shown here is derived from an EMBL/GenBank/DDBJ whole genome shotgun (WGS) entry which is preliminary data.</text>
</comment>
<evidence type="ECO:0000313" key="2">
    <source>
        <dbReference type="EMBL" id="MDC0709138.1"/>
    </source>
</evidence>
<feature type="signal peptide" evidence="1">
    <location>
        <begin position="1"/>
        <end position="23"/>
    </location>
</feature>
<dbReference type="InterPro" id="IPR036844">
    <property type="entry name" value="Hint_dom_sf"/>
</dbReference>
<feature type="chain" id="PRO_5045725294" evidence="1">
    <location>
        <begin position="24"/>
        <end position="366"/>
    </location>
</feature>
<evidence type="ECO:0000313" key="3">
    <source>
        <dbReference type="Proteomes" id="UP001221838"/>
    </source>
</evidence>
<evidence type="ECO:0000256" key="1">
    <source>
        <dbReference type="SAM" id="SignalP"/>
    </source>
</evidence>
<keyword evidence="1" id="KW-0732">Signal</keyword>
<dbReference type="RefSeq" id="WP_272137425.1">
    <property type="nucleotide sequence ID" value="NZ_JAQNDM010000002.1"/>
</dbReference>
<protein>
    <submittedName>
        <fullName evidence="2">Cell surface protein</fullName>
    </submittedName>
</protein>
<name>A0ABT5D7N6_9BACT</name>
<reference evidence="2 3" key="1">
    <citation type="submission" date="2022-11" db="EMBL/GenBank/DDBJ databases">
        <title>Minimal conservation of predation-associated metabolite biosynthetic gene clusters underscores biosynthetic potential of Myxococcota including descriptions for ten novel species: Archangium lansinium sp. nov., Myxococcus landrumus sp. nov., Nannocystis bai.</title>
        <authorList>
            <person name="Ahearne A."/>
            <person name="Stevens C."/>
            <person name="Dowd S."/>
        </authorList>
    </citation>
    <scope>NUCLEOTIDE SEQUENCE [LARGE SCALE GENOMIC DNA]</scope>
    <source>
        <strain evidence="2 3">NCWAL01</strain>
    </source>
</reference>
<dbReference type="Proteomes" id="UP001221838">
    <property type="component" value="Unassembled WGS sequence"/>
</dbReference>
<gene>
    <name evidence="2" type="ORF">POL68_11750</name>
</gene>
<keyword evidence="3" id="KW-1185">Reference proteome</keyword>
<sequence>MTGRTVAQTVLYASLMLPAFASAQPILQQRCALDNLDPSTAETRVHWARRCALLEHVINPNLGYDTGVASANSAGNLMDYAEDDLASNGSGLNRYIGQVDAYEVNTSFIGKIYLSGITNQYTDGAGFRSWLRPANRKKIRPLYPTFGSQADVYSPSNIQLFPHPSLLDCRLYLDSNGTQPATGYAFFINGYCESSCYPPEQKLLFSDGYAPILDALNARRDDLITLTPDSSLDAIQLQQSHTYSYTAEFRDSEHPIIEVRTASGGLLRVTTEHAIVNSQGRMVQAQTLHAGDELLKLDGTPDPIVSVEKTTHFGKVYNLRPASDDLVSNILVAEGYLVGSSTYQNDEVGYINRIILHKQLPEGLIP</sequence>
<accession>A0ABT5D7N6</accession>